<dbReference type="SMART" id="SM00708">
    <property type="entry name" value="PhBP"/>
    <property type="match status" value="1"/>
</dbReference>
<dbReference type="InterPro" id="IPR036728">
    <property type="entry name" value="PBP_GOBP_sf"/>
</dbReference>
<evidence type="ECO:0000256" key="1">
    <source>
        <dbReference type="SAM" id="Phobius"/>
    </source>
</evidence>
<keyword evidence="1" id="KW-0812">Transmembrane</keyword>
<dbReference type="Proteomes" id="UP001432146">
    <property type="component" value="Unassembled WGS sequence"/>
</dbReference>
<keyword evidence="1" id="KW-1133">Transmembrane helix</keyword>
<keyword evidence="1" id="KW-0472">Membrane</keyword>
<comment type="caution">
    <text evidence="2">The sequence shown here is derived from an EMBL/GenBank/DDBJ whole genome shotgun (WGS) entry which is preliminary data.</text>
</comment>
<evidence type="ECO:0000313" key="3">
    <source>
        <dbReference type="Proteomes" id="UP001432146"/>
    </source>
</evidence>
<gene>
    <name evidence="2" type="ORF">QLX08_007628</name>
</gene>
<evidence type="ECO:0000313" key="2">
    <source>
        <dbReference type="EMBL" id="KAK9299264.1"/>
    </source>
</evidence>
<organism evidence="2 3">
    <name type="scientific">Tetragonisca angustula</name>
    <dbReference type="NCBI Taxonomy" id="166442"/>
    <lineage>
        <taxon>Eukaryota</taxon>
        <taxon>Metazoa</taxon>
        <taxon>Ecdysozoa</taxon>
        <taxon>Arthropoda</taxon>
        <taxon>Hexapoda</taxon>
        <taxon>Insecta</taxon>
        <taxon>Pterygota</taxon>
        <taxon>Neoptera</taxon>
        <taxon>Endopterygota</taxon>
        <taxon>Hymenoptera</taxon>
        <taxon>Apocrita</taxon>
        <taxon>Aculeata</taxon>
        <taxon>Apoidea</taxon>
        <taxon>Anthophila</taxon>
        <taxon>Apidae</taxon>
        <taxon>Tetragonisca</taxon>
    </lineage>
</organism>
<dbReference type="AlphaFoldDB" id="A0AAW0ZPZ4"/>
<name>A0AAW0ZPZ4_9HYME</name>
<keyword evidence="3" id="KW-1185">Reference proteome</keyword>
<feature type="transmembrane region" description="Helical" evidence="1">
    <location>
        <begin position="88"/>
        <end position="105"/>
    </location>
</feature>
<accession>A0AAW0ZPZ4</accession>
<proteinExistence type="predicted"/>
<dbReference type="GO" id="GO:0005549">
    <property type="term" value="F:odorant binding"/>
    <property type="evidence" value="ECO:0007669"/>
    <property type="project" value="InterPro"/>
</dbReference>
<dbReference type="PANTHER" id="PTHR21364:SF2">
    <property type="entry name" value="GENERAL ODORANT-BINDING PROTEIN 19A"/>
    <property type="match status" value="1"/>
</dbReference>
<dbReference type="SUPFAM" id="SSF47565">
    <property type="entry name" value="Insect pheromone/odorant-binding proteins"/>
    <property type="match status" value="1"/>
</dbReference>
<dbReference type="PANTHER" id="PTHR21364">
    <property type="entry name" value="GENERAL ODORANT-BINDING PROTEIN 19A"/>
    <property type="match status" value="1"/>
</dbReference>
<dbReference type="Pfam" id="PF01395">
    <property type="entry name" value="PBP_GOBP"/>
    <property type="match status" value="1"/>
</dbReference>
<dbReference type="InterPro" id="IPR006170">
    <property type="entry name" value="PBP/GOBP"/>
</dbReference>
<dbReference type="EMBL" id="JAWNGG020000152">
    <property type="protein sequence ID" value="KAK9299264.1"/>
    <property type="molecule type" value="Genomic_DNA"/>
</dbReference>
<protein>
    <submittedName>
        <fullName evidence="2">Uncharacterized protein</fullName>
    </submittedName>
</protein>
<dbReference type="Gene3D" id="1.10.238.20">
    <property type="entry name" value="Pheromone/general odorant binding protein domain"/>
    <property type="match status" value="1"/>
</dbReference>
<dbReference type="CDD" id="cd23992">
    <property type="entry name" value="PBP_GOBP"/>
    <property type="match status" value="1"/>
</dbReference>
<sequence>MGEISPLMGRSVVVGRVVDVQSRPRARRQHQLYNINCHCTIPHVLSNVSRPSDPTRHTSPLPRPVEINPTTNFVSTRVRTSSRHQTRIMNYSVLLSLLIVCWIWLPIVRCGTRPSFVSDEMIATAASVVNACQTQTGVATVDIEAVRNGQWPETRQLKCYMYCLWEQFGLVDDKRELSLNGMLTFFQRIPAYRAEVQKAISECKGIGKYLAKGDNCEYAYRFNKCYAELSPRTYYLF</sequence>
<reference evidence="2 3" key="1">
    <citation type="submission" date="2024-05" db="EMBL/GenBank/DDBJ databases">
        <title>The nuclear and mitochondrial genome assemblies of Tetragonisca angustula (Apidae: Meliponini), a tiny yet remarkable pollinator in the Neotropics.</title>
        <authorList>
            <person name="Ferrari R."/>
            <person name="Ricardo P.C."/>
            <person name="Dias F.C."/>
            <person name="Araujo N.S."/>
            <person name="Soares D.O."/>
            <person name="Zhou Q.-S."/>
            <person name="Zhu C.-D."/>
            <person name="Coutinho L."/>
            <person name="Airas M.C."/>
            <person name="Batista T.M."/>
        </authorList>
    </citation>
    <scope>NUCLEOTIDE SEQUENCE [LARGE SCALE GENOMIC DNA]</scope>
    <source>
        <strain evidence="2">ASF017062</strain>
        <tissue evidence="2">Abdomen</tissue>
    </source>
</reference>